<keyword evidence="4" id="KW-0575">Peroxidase</keyword>
<evidence type="ECO:0000259" key="16">
    <source>
        <dbReference type="PROSITE" id="PS51352"/>
    </source>
</evidence>
<evidence type="ECO:0000256" key="2">
    <source>
        <dbReference type="ARBA" id="ARBA00013017"/>
    </source>
</evidence>
<dbReference type="EC" id="1.11.1.24" evidence="2"/>
<keyword evidence="7" id="KW-0809">Transit peptide</keyword>
<evidence type="ECO:0000256" key="3">
    <source>
        <dbReference type="ARBA" id="ARBA00022528"/>
    </source>
</evidence>
<organism evidence="17 18">
    <name type="scientific">Elliptochloris bilobata</name>
    <dbReference type="NCBI Taxonomy" id="381761"/>
    <lineage>
        <taxon>Eukaryota</taxon>
        <taxon>Viridiplantae</taxon>
        <taxon>Chlorophyta</taxon>
        <taxon>core chlorophytes</taxon>
        <taxon>Trebouxiophyceae</taxon>
        <taxon>Trebouxiophyceae incertae sedis</taxon>
        <taxon>Elliptochloris clade</taxon>
        <taxon>Elliptochloris</taxon>
    </lineage>
</organism>
<dbReference type="Pfam" id="PF00578">
    <property type="entry name" value="AhpC-TSA"/>
    <property type="match status" value="1"/>
</dbReference>
<evidence type="ECO:0000256" key="4">
    <source>
        <dbReference type="ARBA" id="ARBA00022559"/>
    </source>
</evidence>
<keyword evidence="8" id="KW-0560">Oxidoreductase</keyword>
<evidence type="ECO:0000256" key="5">
    <source>
        <dbReference type="ARBA" id="ARBA00022640"/>
    </source>
</evidence>
<keyword evidence="11" id="KW-0676">Redox-active center</keyword>
<evidence type="ECO:0000313" key="17">
    <source>
        <dbReference type="EMBL" id="KAK9840773.1"/>
    </source>
</evidence>
<dbReference type="CDD" id="cd03017">
    <property type="entry name" value="PRX_BCP"/>
    <property type="match status" value="1"/>
</dbReference>
<evidence type="ECO:0000256" key="14">
    <source>
        <dbReference type="ARBA" id="ARBA00042163"/>
    </source>
</evidence>
<dbReference type="GO" id="GO:0009543">
    <property type="term" value="C:chloroplast thylakoid lumen"/>
    <property type="evidence" value="ECO:0007669"/>
    <property type="project" value="UniProtKB-SubCell"/>
</dbReference>
<dbReference type="InterPro" id="IPR013766">
    <property type="entry name" value="Thioredoxin_domain"/>
</dbReference>
<evidence type="ECO:0000256" key="6">
    <source>
        <dbReference type="ARBA" id="ARBA00022862"/>
    </source>
</evidence>
<evidence type="ECO:0000256" key="12">
    <source>
        <dbReference type="ARBA" id="ARBA00032824"/>
    </source>
</evidence>
<name>A0AAW1S3K8_9CHLO</name>
<dbReference type="InterPro" id="IPR000866">
    <property type="entry name" value="AhpC/TSA"/>
</dbReference>
<evidence type="ECO:0000256" key="15">
    <source>
        <dbReference type="ARBA" id="ARBA00049091"/>
    </source>
</evidence>
<comment type="similarity">
    <text evidence="13">Belongs to the peroxiredoxin family. BCP/PrxQ subfamily.</text>
</comment>
<evidence type="ECO:0000256" key="11">
    <source>
        <dbReference type="ARBA" id="ARBA00023284"/>
    </source>
</evidence>
<evidence type="ECO:0000256" key="13">
    <source>
        <dbReference type="ARBA" id="ARBA00038489"/>
    </source>
</evidence>
<dbReference type="PANTHER" id="PTHR42801:SF4">
    <property type="entry name" value="AHPC_TSA FAMILY PROTEIN"/>
    <property type="match status" value="1"/>
</dbReference>
<keyword evidence="5" id="KW-0934">Plastid</keyword>
<keyword evidence="10" id="KW-1015">Disulfide bond</keyword>
<dbReference type="Gene3D" id="3.40.30.10">
    <property type="entry name" value="Glutaredoxin"/>
    <property type="match status" value="1"/>
</dbReference>
<dbReference type="InterPro" id="IPR036249">
    <property type="entry name" value="Thioredoxin-like_sf"/>
</dbReference>
<proteinExistence type="inferred from homology"/>
<feature type="domain" description="Thioredoxin" evidence="16">
    <location>
        <begin position="2"/>
        <end position="155"/>
    </location>
</feature>
<evidence type="ECO:0000256" key="7">
    <source>
        <dbReference type="ARBA" id="ARBA00022946"/>
    </source>
</evidence>
<keyword evidence="9" id="KW-0793">Thylakoid</keyword>
<dbReference type="Proteomes" id="UP001445335">
    <property type="component" value="Unassembled WGS sequence"/>
</dbReference>
<dbReference type="GO" id="GO:0034599">
    <property type="term" value="P:cellular response to oxidative stress"/>
    <property type="evidence" value="ECO:0007669"/>
    <property type="project" value="TreeGrafter"/>
</dbReference>
<dbReference type="SUPFAM" id="SSF52833">
    <property type="entry name" value="Thioredoxin-like"/>
    <property type="match status" value="1"/>
</dbReference>
<comment type="catalytic activity">
    <reaction evidence="15">
        <text>a hydroperoxide + [thioredoxin]-dithiol = an alcohol + [thioredoxin]-disulfide + H2O</text>
        <dbReference type="Rhea" id="RHEA:62620"/>
        <dbReference type="Rhea" id="RHEA-COMP:10698"/>
        <dbReference type="Rhea" id="RHEA-COMP:10700"/>
        <dbReference type="ChEBI" id="CHEBI:15377"/>
        <dbReference type="ChEBI" id="CHEBI:29950"/>
        <dbReference type="ChEBI" id="CHEBI:30879"/>
        <dbReference type="ChEBI" id="CHEBI:35924"/>
        <dbReference type="ChEBI" id="CHEBI:50058"/>
        <dbReference type="EC" id="1.11.1.24"/>
    </reaction>
</comment>
<keyword evidence="18" id="KW-1185">Reference proteome</keyword>
<dbReference type="GO" id="GO:0008379">
    <property type="term" value="F:thioredoxin peroxidase activity"/>
    <property type="evidence" value="ECO:0007669"/>
    <property type="project" value="TreeGrafter"/>
</dbReference>
<evidence type="ECO:0000256" key="10">
    <source>
        <dbReference type="ARBA" id="ARBA00023157"/>
    </source>
</evidence>
<dbReference type="PROSITE" id="PS51352">
    <property type="entry name" value="THIOREDOXIN_2"/>
    <property type="match status" value="1"/>
</dbReference>
<dbReference type="InterPro" id="IPR050924">
    <property type="entry name" value="Peroxiredoxin_BCP/PrxQ"/>
</dbReference>
<evidence type="ECO:0000256" key="9">
    <source>
        <dbReference type="ARBA" id="ARBA00023078"/>
    </source>
</evidence>
<evidence type="ECO:0000256" key="1">
    <source>
        <dbReference type="ARBA" id="ARBA00004456"/>
    </source>
</evidence>
<keyword evidence="6" id="KW-0049">Antioxidant</keyword>
<comment type="subcellular location">
    <subcellularLocation>
        <location evidence="1">Plastid</location>
        <location evidence="1">Chloroplast thylakoid lumen</location>
    </subcellularLocation>
</comment>
<evidence type="ECO:0000313" key="18">
    <source>
        <dbReference type="Proteomes" id="UP001445335"/>
    </source>
</evidence>
<dbReference type="GO" id="GO:0045454">
    <property type="term" value="P:cell redox homeostasis"/>
    <property type="evidence" value="ECO:0007669"/>
    <property type="project" value="TreeGrafter"/>
</dbReference>
<dbReference type="PANTHER" id="PTHR42801">
    <property type="entry name" value="THIOREDOXIN-DEPENDENT PEROXIDE REDUCTASE"/>
    <property type="match status" value="1"/>
</dbReference>
<protein>
    <recommendedName>
        <fullName evidence="2">thioredoxin-dependent peroxiredoxin</fullName>
        <ecNumber evidence="2">1.11.1.24</ecNumber>
    </recommendedName>
    <alternativeName>
        <fullName evidence="12">Thioredoxin peroxidase</fullName>
    </alternativeName>
    <alternativeName>
        <fullName evidence="14">Thioredoxin-dependent peroxiredoxin Q</fullName>
    </alternativeName>
</protein>
<evidence type="ECO:0000256" key="8">
    <source>
        <dbReference type="ARBA" id="ARBA00023002"/>
    </source>
</evidence>
<dbReference type="AlphaFoldDB" id="A0AAW1S3K8"/>
<accession>A0AAW1S3K8</accession>
<comment type="caution">
    <text evidence="17">The sequence shown here is derived from an EMBL/GenBank/DDBJ whole genome shotgun (WGS) entry which is preliminary data.</text>
</comment>
<reference evidence="17 18" key="1">
    <citation type="journal article" date="2024" name="Nat. Commun.">
        <title>Phylogenomics reveals the evolutionary origins of lichenization in chlorophyte algae.</title>
        <authorList>
            <person name="Puginier C."/>
            <person name="Libourel C."/>
            <person name="Otte J."/>
            <person name="Skaloud P."/>
            <person name="Haon M."/>
            <person name="Grisel S."/>
            <person name="Petersen M."/>
            <person name="Berrin J.G."/>
            <person name="Delaux P.M."/>
            <person name="Dal Grande F."/>
            <person name="Keller J."/>
        </authorList>
    </citation>
    <scope>NUCLEOTIDE SEQUENCE [LARGE SCALE GENOMIC DNA]</scope>
    <source>
        <strain evidence="17 18">SAG 245.80</strain>
    </source>
</reference>
<gene>
    <name evidence="17" type="ORF">WJX81_003905</name>
</gene>
<sequence length="155" mass="16732">MAALGDSLTALDVYDKEFPTADGKQLKLSSFAGKPIVVFFFPKAATPGCTKEACKFRDEYEVFKQAGAAVIGVSGDKCADNASFASAQRLTYPLLTDEGAALRKALGVKRDLFGLLPGRQSFVFDKEGKNVMVFRSQMNAEQHVAEALKVVKSLT</sequence>
<dbReference type="FunFam" id="3.40.30.10:FF:000122">
    <property type="entry name" value="Peroxiredoxin Q chloroplastic"/>
    <property type="match status" value="1"/>
</dbReference>
<dbReference type="EMBL" id="JALJOU010000012">
    <property type="protein sequence ID" value="KAK9840773.1"/>
    <property type="molecule type" value="Genomic_DNA"/>
</dbReference>
<keyword evidence="3" id="KW-0150">Chloroplast</keyword>